<dbReference type="Pfam" id="PF08379">
    <property type="entry name" value="Bact_transglu_N"/>
    <property type="match status" value="1"/>
</dbReference>
<evidence type="ECO:0000259" key="1">
    <source>
        <dbReference type="SMART" id="SM00460"/>
    </source>
</evidence>
<dbReference type="InterPro" id="IPR013589">
    <property type="entry name" value="Bac_transglu_N"/>
</dbReference>
<dbReference type="EMBL" id="JASNJD010000004">
    <property type="protein sequence ID" value="MDK3017303.1"/>
    <property type="molecule type" value="Genomic_DNA"/>
</dbReference>
<organism evidence="2 3">
    <name type="scientific">Pseudodonghicola flavimaris</name>
    <dbReference type="NCBI Taxonomy" id="3050036"/>
    <lineage>
        <taxon>Bacteria</taxon>
        <taxon>Pseudomonadati</taxon>
        <taxon>Pseudomonadota</taxon>
        <taxon>Alphaproteobacteria</taxon>
        <taxon>Rhodobacterales</taxon>
        <taxon>Paracoccaceae</taxon>
        <taxon>Pseudodonghicola</taxon>
    </lineage>
</organism>
<dbReference type="PANTHER" id="PTHR33490:SF7">
    <property type="entry name" value="BLR2979 PROTEIN"/>
    <property type="match status" value="1"/>
</dbReference>
<dbReference type="SMART" id="SM00460">
    <property type="entry name" value="TGc"/>
    <property type="match status" value="1"/>
</dbReference>
<name>A0ABT7EY91_9RHOB</name>
<dbReference type="InterPro" id="IPR038765">
    <property type="entry name" value="Papain-like_cys_pep_sf"/>
</dbReference>
<dbReference type="Gene3D" id="3.10.620.30">
    <property type="match status" value="1"/>
</dbReference>
<feature type="domain" description="Transglutaminase-like" evidence="1">
    <location>
        <begin position="176"/>
        <end position="247"/>
    </location>
</feature>
<comment type="caution">
    <text evidence="2">The sequence shown here is derived from an EMBL/GenBank/DDBJ whole genome shotgun (WGS) entry which is preliminary data.</text>
</comment>
<keyword evidence="3" id="KW-1185">Reference proteome</keyword>
<sequence length="299" mass="32719">MRYDVRLTIDYSYDAVSDRARNVLRLLPSDIPGQQRVQQRMLKVTPRPGERYDRVDFFGNATSAVAWHQPIQAFSLHLTAQVERIAVAMPLDLSPPLAGLAADIANVHTLLPTAPHHFMAASPRVAPMAATTEYARGCLTPGMTALQAVEAVGRALHRDMTFDPEATTVDTPPAEAFRNRHGVCQDFAHVMIAALRGIGVPAGYVSGFLRTFPPPGQPRLEGADAMHAWVRAWVGQETGWIEFDPTNDQFAGIDYITVGYGRDYGDVAPVRGVLRSSGGQESRQAVDVIPLEAVPEVRR</sequence>
<reference evidence="2 3" key="1">
    <citation type="submission" date="2023-05" db="EMBL/GenBank/DDBJ databases">
        <title>Pseudodonghicola sp. nov.</title>
        <authorList>
            <person name="Huang J."/>
        </authorList>
    </citation>
    <scope>NUCLEOTIDE SEQUENCE [LARGE SCALE GENOMIC DNA]</scope>
    <source>
        <strain evidence="2 3">IC7</strain>
    </source>
</reference>
<protein>
    <submittedName>
        <fullName evidence="2">Transglutaminase family protein</fullName>
    </submittedName>
</protein>
<dbReference type="PANTHER" id="PTHR33490">
    <property type="entry name" value="BLR5614 PROTEIN-RELATED"/>
    <property type="match status" value="1"/>
</dbReference>
<dbReference type="Proteomes" id="UP001243757">
    <property type="component" value="Unassembled WGS sequence"/>
</dbReference>
<gene>
    <name evidence="2" type="ORF">QO033_06415</name>
</gene>
<dbReference type="RefSeq" id="WP_284480123.1">
    <property type="nucleotide sequence ID" value="NZ_JASNJD010000004.1"/>
</dbReference>
<dbReference type="SUPFAM" id="SSF54001">
    <property type="entry name" value="Cysteine proteinases"/>
    <property type="match status" value="1"/>
</dbReference>
<dbReference type="Pfam" id="PF01841">
    <property type="entry name" value="Transglut_core"/>
    <property type="match status" value="1"/>
</dbReference>
<dbReference type="InterPro" id="IPR002931">
    <property type="entry name" value="Transglutaminase-like"/>
</dbReference>
<accession>A0ABT7EY91</accession>
<proteinExistence type="predicted"/>
<evidence type="ECO:0000313" key="2">
    <source>
        <dbReference type="EMBL" id="MDK3017303.1"/>
    </source>
</evidence>
<evidence type="ECO:0000313" key="3">
    <source>
        <dbReference type="Proteomes" id="UP001243757"/>
    </source>
</evidence>